<accession>A0ABS2GF98</accession>
<keyword evidence="3" id="KW-1185">Reference proteome</keyword>
<dbReference type="RefSeq" id="WP_028255081.1">
    <property type="nucleotide sequence ID" value="NZ_CATYZF010000025.1"/>
</dbReference>
<proteinExistence type="predicted"/>
<evidence type="ECO:0000313" key="2">
    <source>
        <dbReference type="EMBL" id="MBM6912806.1"/>
    </source>
</evidence>
<dbReference type="EMBL" id="JACJLA010000008">
    <property type="protein sequence ID" value="MBM6912806.1"/>
    <property type="molecule type" value="Genomic_DNA"/>
</dbReference>
<feature type="transmembrane region" description="Helical" evidence="1">
    <location>
        <begin position="54"/>
        <end position="77"/>
    </location>
</feature>
<sequence>MDITMQGILGVIAVIVLFKLAFYTVKKVIIHVITGYAAYYIATAYFGIPIDLGIMMWALMALFGPLPIVAVGLWDYFGA</sequence>
<keyword evidence="1" id="KW-1133">Transmembrane helix</keyword>
<evidence type="ECO:0000313" key="3">
    <source>
        <dbReference type="Proteomes" id="UP000707138"/>
    </source>
</evidence>
<evidence type="ECO:0000256" key="1">
    <source>
        <dbReference type="SAM" id="Phobius"/>
    </source>
</evidence>
<dbReference type="Proteomes" id="UP000707138">
    <property type="component" value="Unassembled WGS sequence"/>
</dbReference>
<comment type="caution">
    <text evidence="2">The sequence shown here is derived from an EMBL/GenBank/DDBJ whole genome shotgun (WGS) entry which is preliminary data.</text>
</comment>
<feature type="transmembrane region" description="Helical" evidence="1">
    <location>
        <begin position="29"/>
        <end position="48"/>
    </location>
</feature>
<reference evidence="2 3" key="1">
    <citation type="journal article" date="2021" name="Sci. Rep.">
        <title>The distribution of antibiotic resistance genes in chicken gut microbiota commensals.</title>
        <authorList>
            <person name="Juricova H."/>
            <person name="Matiasovicova J."/>
            <person name="Kubasova T."/>
            <person name="Cejkova D."/>
            <person name="Rychlik I."/>
        </authorList>
    </citation>
    <scope>NUCLEOTIDE SEQUENCE [LARGE SCALE GENOMIC DNA]</scope>
    <source>
        <strain evidence="2 3">An537</strain>
    </source>
</reference>
<keyword evidence="1" id="KW-0812">Transmembrane</keyword>
<protein>
    <submittedName>
        <fullName evidence="2">Uncharacterized protein</fullName>
    </submittedName>
</protein>
<feature type="transmembrane region" description="Helical" evidence="1">
    <location>
        <begin position="6"/>
        <end position="22"/>
    </location>
</feature>
<name>A0ABS2GF98_9FIRM</name>
<gene>
    <name evidence="2" type="ORF">H6A01_05660</name>
</gene>
<keyword evidence="1" id="KW-0472">Membrane</keyword>
<organism evidence="2 3">
    <name type="scientific">Veillonella magna</name>
    <dbReference type="NCBI Taxonomy" id="464322"/>
    <lineage>
        <taxon>Bacteria</taxon>
        <taxon>Bacillati</taxon>
        <taxon>Bacillota</taxon>
        <taxon>Negativicutes</taxon>
        <taxon>Veillonellales</taxon>
        <taxon>Veillonellaceae</taxon>
        <taxon>Veillonella</taxon>
    </lineage>
</organism>